<dbReference type="PANTHER" id="PTHR12815">
    <property type="entry name" value="SORTING AND ASSEMBLY MACHINERY SAMM50 PROTEIN FAMILY MEMBER"/>
    <property type="match status" value="1"/>
</dbReference>
<accession>A0ABT3CYG5</accession>
<dbReference type="InterPro" id="IPR034746">
    <property type="entry name" value="POTRA"/>
</dbReference>
<evidence type="ECO:0000256" key="2">
    <source>
        <dbReference type="ARBA" id="ARBA00022452"/>
    </source>
</evidence>
<evidence type="ECO:0000313" key="9">
    <source>
        <dbReference type="Proteomes" id="UP001300692"/>
    </source>
</evidence>
<dbReference type="Gene3D" id="3.10.20.310">
    <property type="entry name" value="membrane protein fhac"/>
    <property type="match status" value="5"/>
</dbReference>
<evidence type="ECO:0000256" key="5">
    <source>
        <dbReference type="ARBA" id="ARBA00023136"/>
    </source>
</evidence>
<dbReference type="Gene3D" id="2.40.160.50">
    <property type="entry name" value="membrane protein fhac: a member of the omp85/tpsb transporter family"/>
    <property type="match status" value="1"/>
</dbReference>
<evidence type="ECO:0000256" key="1">
    <source>
        <dbReference type="ARBA" id="ARBA00004370"/>
    </source>
</evidence>
<reference evidence="8 9" key="1">
    <citation type="submission" date="2022-10" db="EMBL/GenBank/DDBJ databases">
        <title>Comparative genomics and taxonomic characterization of three novel marine species of genus Reichenbachiella exhibiting antioxidant and polysaccharide degradation activities.</title>
        <authorList>
            <person name="Muhammad N."/>
            <person name="Lee Y.-J."/>
            <person name="Ko J."/>
            <person name="Kim S.-G."/>
        </authorList>
    </citation>
    <scope>NUCLEOTIDE SEQUENCE [LARGE SCALE GENOMIC DNA]</scope>
    <source>
        <strain evidence="8 9">ABR2-5</strain>
    </source>
</reference>
<comment type="caution">
    <text evidence="8">The sequence shown here is derived from an EMBL/GenBank/DDBJ whole genome shotgun (WGS) entry which is preliminary data.</text>
</comment>
<dbReference type="RefSeq" id="WP_264139401.1">
    <property type="nucleotide sequence ID" value="NZ_JAOYOD010000001.1"/>
</dbReference>
<feature type="domain" description="POTRA" evidence="7">
    <location>
        <begin position="426"/>
        <end position="501"/>
    </location>
</feature>
<keyword evidence="6" id="KW-0998">Cell outer membrane</keyword>
<dbReference type="PIRSF" id="PIRSF006076">
    <property type="entry name" value="OM_assembly_OMP85"/>
    <property type="match status" value="1"/>
</dbReference>
<evidence type="ECO:0000256" key="3">
    <source>
        <dbReference type="ARBA" id="ARBA00022692"/>
    </source>
</evidence>
<dbReference type="PROSITE" id="PS51779">
    <property type="entry name" value="POTRA"/>
    <property type="match status" value="2"/>
</dbReference>
<dbReference type="InterPro" id="IPR023707">
    <property type="entry name" value="OM_assembly_BamA"/>
</dbReference>
<protein>
    <submittedName>
        <fullName evidence="8">Outer membrane protein assembly factor BamA</fullName>
    </submittedName>
</protein>
<dbReference type="Pfam" id="PF07244">
    <property type="entry name" value="POTRA"/>
    <property type="match status" value="4"/>
</dbReference>
<dbReference type="InterPro" id="IPR039910">
    <property type="entry name" value="D15-like"/>
</dbReference>
<organism evidence="8 9">
    <name type="scientific">Reichenbachiella ulvae</name>
    <dbReference type="NCBI Taxonomy" id="2980104"/>
    <lineage>
        <taxon>Bacteria</taxon>
        <taxon>Pseudomonadati</taxon>
        <taxon>Bacteroidota</taxon>
        <taxon>Cytophagia</taxon>
        <taxon>Cytophagales</taxon>
        <taxon>Reichenbachiellaceae</taxon>
        <taxon>Reichenbachiella</taxon>
    </lineage>
</organism>
<name>A0ABT3CYG5_9BACT</name>
<evidence type="ECO:0000256" key="6">
    <source>
        <dbReference type="ARBA" id="ARBA00023237"/>
    </source>
</evidence>
<keyword evidence="2" id="KW-1134">Transmembrane beta strand</keyword>
<keyword evidence="4" id="KW-0732">Signal</keyword>
<keyword evidence="5" id="KW-0472">Membrane</keyword>
<feature type="domain" description="POTRA" evidence="7">
    <location>
        <begin position="45"/>
        <end position="119"/>
    </location>
</feature>
<gene>
    <name evidence="8" type="ORF">N7U62_17730</name>
</gene>
<sequence length="897" mass="101240">MKIKILLLFLLTSTCVLGQIRYGTQGRLKSNNSGIRINYSNPQEYTIAEINVTGAEFLDQVALTSISGLKVGDKIKVPGDDITQAIKKLWKQGLIGNVEIYANKIEGDNIYLTIELKERPRLSRFNFTGVTKSQDSDLREKVNLIRGRVMTDAIIKNSELTVKKYFYEKGYLNTEVDIKYERDTIINNSVMIDIAVKKNKKVKVRNINFVGNENYSEMKLRSKMKNTGERPRFKIAGALIATGINALKPKDKRTPVRSEDDTVGINISKPIMNLVFENVKLNVFKSAKFVREKYEEDKESLIAFYNSKGFRDAYIEEDTIVSVDRNSIDIDIRIVPGQRYYFRNITWTGNFIHDDRTLDQILGVEKGDIYNMESLDKKLNFNPNGPDVSSLYMDNGYLFFNVNPVEVQIDGDSIDVEMRIYEGAQATIRKVYVTGNDRTNDHVIMREIRTLPGQKFSRSELIRTQRELSQLGYFNPETVSPNPIPNPVDETVDIEWSLEERPSDQIELSGGWGGSFGFVGTLGLTFNNFSLRNLTNFDKWRPLPVGDGQKLSLRLQANGRQFQSYSVSFSEPWLGGKKPRSFGVSYNYSVQRSFNYYNGRRNDIIGSMQVMSATVSLGQRLKWPDDYFTLSNAVSFTNYNLHRFGGSLGFDNNSGIANSFTFKTTLARNSIDNPMYPRSGSSVSLSLALTPPYSLFNELDYENASNNERYEWVEYHKWMFDAKYYMQLIGDLVIEARAHIGYLGAYQGDVGVGPFERFQLGGDGLTGSNFLLGNDVVGLRGYDNNSITPTEEVNGNLVRGGTIFNKYVFELRYPVSLNPSATIYVLGFAEAGNNWLNFNEYNPNSLYTSAGGGVRIFMPAFGLLGIDWGYGFNPDPGTPNGPASGGQIHFSIGQTIR</sequence>
<dbReference type="Proteomes" id="UP001300692">
    <property type="component" value="Unassembled WGS sequence"/>
</dbReference>
<evidence type="ECO:0000313" key="8">
    <source>
        <dbReference type="EMBL" id="MCV9388530.1"/>
    </source>
</evidence>
<keyword evidence="9" id="KW-1185">Reference proteome</keyword>
<proteinExistence type="predicted"/>
<dbReference type="PANTHER" id="PTHR12815:SF47">
    <property type="entry name" value="TRANSLOCATION AND ASSEMBLY MODULE SUBUNIT TAMA"/>
    <property type="match status" value="1"/>
</dbReference>
<dbReference type="EMBL" id="JAOYOD010000001">
    <property type="protein sequence ID" value="MCV9388530.1"/>
    <property type="molecule type" value="Genomic_DNA"/>
</dbReference>
<evidence type="ECO:0000259" key="7">
    <source>
        <dbReference type="PROSITE" id="PS51779"/>
    </source>
</evidence>
<dbReference type="InterPro" id="IPR010827">
    <property type="entry name" value="BamA/TamA_POTRA"/>
</dbReference>
<evidence type="ECO:0000256" key="4">
    <source>
        <dbReference type="ARBA" id="ARBA00022729"/>
    </source>
</evidence>
<keyword evidence="3" id="KW-0812">Transmembrane</keyword>
<comment type="subcellular location">
    <subcellularLocation>
        <location evidence="1">Membrane</location>
    </subcellularLocation>
</comment>